<sequence>MSIVYIKTIGDFPLQSSKVYFLNLKNKLSDIRKELRKYKIINDTLSFSKKNNNDAEFYEIVRESEENFLLEQIIDEVNDDNSKSFFLYLKSYSNPTWDVLNDNCKLDYGCTMSFDGIKKANKRAFIMKGCGLTYIDSKGYKKDQLEFESKEDWIKKTNLFVNVDDYDDIKNFIKFGFSVSFNDLQKENLFEEIKSTYQYIEIGKVILKLSKGNLEPTPEFINAVKDAIKSKNPKEVFKEITEEYGQFIPTEVILGGRVYFKDVEMKSDNFIKKSEKECFNIGSSTIEIENKSRDSKKKSKFYSFNYMKLLGGKHPSDKDFDEDAEKNWIESLKDYQNWDCIEFKDPISIFQLLPDDLRKESIKSIGKRILHASADEYCDYYLYEPGAYRNFVLNNMPYISRIIQNKDAECDVFATVVDTEDSKNIFFNCQVFSDSESKPSIIIHGIQKEFRPRKYKLKVGWMVIGYDIDFDFILSDISVELIKKKYNLQDQQFFNGIELQLEHDLMTKNIPFFGIPILSNLNSSNNSITIGHNFYNKESKYKIDAFSYCSKENRYVELPNFTFCTLIILNNPTSSTYKLFPFEFNKFSIFENKPFIDLKESFTSQSNSLNPKCISLYLSKENNYNPIFLNQNSKQINAEYVDCKCNKTCPICKDKTLRISDEDNALCIVYSLR</sequence>
<evidence type="ECO:0000259" key="1">
    <source>
        <dbReference type="Pfam" id="PF24209"/>
    </source>
</evidence>
<dbReference type="Proteomes" id="UP000265703">
    <property type="component" value="Unassembled WGS sequence"/>
</dbReference>
<feature type="domain" description="DUF7431" evidence="1">
    <location>
        <begin position="373"/>
        <end position="649"/>
    </location>
</feature>
<protein>
    <recommendedName>
        <fullName evidence="1">DUF7431 domain-containing protein</fullName>
    </recommendedName>
</protein>
<dbReference type="EMBL" id="QKYT01000062">
    <property type="protein sequence ID" value="RIA95363.1"/>
    <property type="molecule type" value="Genomic_DNA"/>
</dbReference>
<proteinExistence type="predicted"/>
<gene>
    <name evidence="2" type="ORF">C1645_816731</name>
</gene>
<name>A0A397TAR5_9GLOM</name>
<dbReference type="OrthoDB" id="2387130at2759"/>
<dbReference type="Pfam" id="PF24209">
    <property type="entry name" value="DUF7431"/>
    <property type="match status" value="1"/>
</dbReference>
<keyword evidence="3" id="KW-1185">Reference proteome</keyword>
<dbReference type="STRING" id="658196.A0A397TAR5"/>
<evidence type="ECO:0000313" key="3">
    <source>
        <dbReference type="Proteomes" id="UP000265703"/>
    </source>
</evidence>
<comment type="caution">
    <text evidence="2">The sequence shown here is derived from an EMBL/GenBank/DDBJ whole genome shotgun (WGS) entry which is preliminary data.</text>
</comment>
<dbReference type="AlphaFoldDB" id="A0A397TAR5"/>
<dbReference type="InterPro" id="IPR055854">
    <property type="entry name" value="DUF7431"/>
</dbReference>
<reference evidence="2 3" key="1">
    <citation type="submission" date="2018-06" db="EMBL/GenBank/DDBJ databases">
        <title>Comparative genomics reveals the genomic features of Rhizophagus irregularis, R. cerebriforme, R. diaphanum and Gigaspora rosea, and their symbiotic lifestyle signature.</title>
        <authorList>
            <person name="Morin E."/>
            <person name="San Clemente H."/>
            <person name="Chen E.C.H."/>
            <person name="De La Providencia I."/>
            <person name="Hainaut M."/>
            <person name="Kuo A."/>
            <person name="Kohler A."/>
            <person name="Murat C."/>
            <person name="Tang N."/>
            <person name="Roy S."/>
            <person name="Loubradou J."/>
            <person name="Henrissat B."/>
            <person name="Grigoriev I.V."/>
            <person name="Corradi N."/>
            <person name="Roux C."/>
            <person name="Martin F.M."/>
        </authorList>
    </citation>
    <scope>NUCLEOTIDE SEQUENCE [LARGE SCALE GENOMIC DNA]</scope>
    <source>
        <strain evidence="2 3">DAOM 227022</strain>
    </source>
</reference>
<organism evidence="2 3">
    <name type="scientific">Glomus cerebriforme</name>
    <dbReference type="NCBI Taxonomy" id="658196"/>
    <lineage>
        <taxon>Eukaryota</taxon>
        <taxon>Fungi</taxon>
        <taxon>Fungi incertae sedis</taxon>
        <taxon>Mucoromycota</taxon>
        <taxon>Glomeromycotina</taxon>
        <taxon>Glomeromycetes</taxon>
        <taxon>Glomerales</taxon>
        <taxon>Glomeraceae</taxon>
        <taxon>Glomus</taxon>
    </lineage>
</organism>
<accession>A0A397TAR5</accession>
<evidence type="ECO:0000313" key="2">
    <source>
        <dbReference type="EMBL" id="RIA95363.1"/>
    </source>
</evidence>